<reference evidence="3 4" key="1">
    <citation type="journal article" date="2015" name="Genome Announc.">
        <title>Expanding the biotechnology potential of lactobacilli through comparative genomics of 213 strains and associated genera.</title>
        <authorList>
            <person name="Sun Z."/>
            <person name="Harris H.M."/>
            <person name="McCann A."/>
            <person name="Guo C."/>
            <person name="Argimon S."/>
            <person name="Zhang W."/>
            <person name="Yang X."/>
            <person name="Jeffery I.B."/>
            <person name="Cooney J.C."/>
            <person name="Kagawa T.F."/>
            <person name="Liu W."/>
            <person name="Song Y."/>
            <person name="Salvetti E."/>
            <person name="Wrobel A."/>
            <person name="Rasinkangas P."/>
            <person name="Parkhill J."/>
            <person name="Rea M.C."/>
            <person name="O'Sullivan O."/>
            <person name="Ritari J."/>
            <person name="Douillard F.P."/>
            <person name="Paul Ross R."/>
            <person name="Yang R."/>
            <person name="Briner A.E."/>
            <person name="Felis G.E."/>
            <person name="de Vos W.M."/>
            <person name="Barrangou R."/>
            <person name="Klaenhammer T.R."/>
            <person name="Caufield P.W."/>
            <person name="Cui Y."/>
            <person name="Zhang H."/>
            <person name="O'Toole P.W."/>
        </authorList>
    </citation>
    <scope>NUCLEOTIDE SEQUENCE [LARGE SCALE GENOMIC DNA]</scope>
    <source>
        <strain evidence="3 4">DSM 20003</strain>
    </source>
</reference>
<dbReference type="PANTHER" id="PTHR43404:SF2">
    <property type="entry name" value="LIPOPOLYSACCHARIDE CHOLINEPHOSPHOTRANSFERASE LICD"/>
    <property type="match status" value="1"/>
</dbReference>
<name>A0A0R1GGN1_9LACO</name>
<dbReference type="InterPro" id="IPR052942">
    <property type="entry name" value="LPS_cholinephosphotransferase"/>
</dbReference>
<dbReference type="EMBL" id="AZDA01000121">
    <property type="protein sequence ID" value="KRK33205.1"/>
    <property type="molecule type" value="Genomic_DNA"/>
</dbReference>
<evidence type="ECO:0000256" key="1">
    <source>
        <dbReference type="SAM" id="MobiDB-lite"/>
    </source>
</evidence>
<dbReference type="PATRIC" id="fig|1423726.3.peg.1511"/>
<comment type="caution">
    <text evidence="3">The sequence shown here is derived from an EMBL/GenBank/DDBJ whole genome shotgun (WGS) entry which is preliminary data.</text>
</comment>
<evidence type="ECO:0000259" key="2">
    <source>
        <dbReference type="Pfam" id="PF04991"/>
    </source>
</evidence>
<dbReference type="Proteomes" id="UP000051461">
    <property type="component" value="Unassembled WGS sequence"/>
</dbReference>
<dbReference type="AlphaFoldDB" id="A0A0R1GGN1"/>
<evidence type="ECO:0000313" key="3">
    <source>
        <dbReference type="EMBL" id="KRK33205.1"/>
    </source>
</evidence>
<evidence type="ECO:0000313" key="4">
    <source>
        <dbReference type="Proteomes" id="UP000051461"/>
    </source>
</evidence>
<gene>
    <name evidence="3" type="ORF">FC07_GL001460</name>
</gene>
<protein>
    <submittedName>
        <fullName evidence="3">LPS biosynthesis protein</fullName>
    </submittedName>
</protein>
<dbReference type="RefSeq" id="WP_057905550.1">
    <property type="nucleotide sequence ID" value="NZ_AZDA01000121.1"/>
</dbReference>
<sequence>MDLNLLQNCELNLLQQIAQICETEHINYWLSGGSLIGAVKSQGMIPWDDDVDVGMLRPDYERFVQAVQEKYDQHDRYALVTDLTDADYGVTWSKFIDRQTEIKENFPFSTNTAFIDIMPFDRVADNTLIQNWDKFSFHIVDQLVRERYHIAKHSIFGQLLYLPFRMMFHRLSLQQLKAFRLHLMTRRNETDARIVMSYASWFDWGHEWVRISEVHQTTKVPFNDADLRIPKHHHAILKRMYGDISQTPPKSKQHPDHVKAFRFRTTKKQRHLTEAQTVEAQKQTTVSVRSN</sequence>
<feature type="region of interest" description="Disordered" evidence="1">
    <location>
        <begin position="270"/>
        <end position="291"/>
    </location>
</feature>
<dbReference type="PANTHER" id="PTHR43404">
    <property type="entry name" value="LIPOPOLYSACCHARIDE CHOLINEPHOSPHOTRANSFERASE LICD"/>
    <property type="match status" value="1"/>
</dbReference>
<feature type="compositionally biased region" description="Polar residues" evidence="1">
    <location>
        <begin position="274"/>
        <end position="291"/>
    </location>
</feature>
<dbReference type="GO" id="GO:0009100">
    <property type="term" value="P:glycoprotein metabolic process"/>
    <property type="evidence" value="ECO:0007669"/>
    <property type="project" value="UniProtKB-ARBA"/>
</dbReference>
<feature type="domain" description="LicD/FKTN/FKRP nucleotidyltransferase" evidence="2">
    <location>
        <begin position="21"/>
        <end position="242"/>
    </location>
</feature>
<organism evidence="3 4">
    <name type="scientific">Loigolactobacillus bifermentans DSM 20003</name>
    <dbReference type="NCBI Taxonomy" id="1423726"/>
    <lineage>
        <taxon>Bacteria</taxon>
        <taxon>Bacillati</taxon>
        <taxon>Bacillota</taxon>
        <taxon>Bacilli</taxon>
        <taxon>Lactobacillales</taxon>
        <taxon>Lactobacillaceae</taxon>
        <taxon>Loigolactobacillus</taxon>
    </lineage>
</organism>
<dbReference type="Pfam" id="PF04991">
    <property type="entry name" value="LicD"/>
    <property type="match status" value="1"/>
</dbReference>
<dbReference type="STRING" id="1423726.FC07_GL001460"/>
<proteinExistence type="predicted"/>
<keyword evidence="4" id="KW-1185">Reference proteome</keyword>
<accession>A0A0R1GGN1</accession>
<dbReference type="InterPro" id="IPR007074">
    <property type="entry name" value="LicD/FKTN/FKRP_NTP_transf"/>
</dbReference>